<proteinExistence type="predicted"/>
<feature type="compositionally biased region" description="Basic and acidic residues" evidence="6">
    <location>
        <begin position="859"/>
        <end position="868"/>
    </location>
</feature>
<dbReference type="Pfam" id="PF00076">
    <property type="entry name" value="RRM_1"/>
    <property type="match status" value="4"/>
</dbReference>
<dbReference type="STRING" id="1036808.A0A0C3CV88"/>
<keyword evidence="3 5" id="KW-0694">RNA-binding</keyword>
<evidence type="ECO:0000259" key="7">
    <source>
        <dbReference type="PROSITE" id="PS50102"/>
    </source>
</evidence>
<dbReference type="PANTHER" id="PTHR48039:SF5">
    <property type="entry name" value="RNA-BINDING PROTEIN 28"/>
    <property type="match status" value="1"/>
</dbReference>
<dbReference type="InterPro" id="IPR000504">
    <property type="entry name" value="RRM_dom"/>
</dbReference>
<evidence type="ECO:0000313" key="8">
    <source>
        <dbReference type="EMBL" id="KIM52485.1"/>
    </source>
</evidence>
<dbReference type="FunCoup" id="A0A0C3CV88">
    <property type="interactions" value="704"/>
</dbReference>
<feature type="compositionally biased region" description="Acidic residues" evidence="6">
    <location>
        <begin position="397"/>
        <end position="406"/>
    </location>
</feature>
<keyword evidence="2" id="KW-0677">Repeat</keyword>
<feature type="region of interest" description="Disordered" evidence="6">
    <location>
        <begin position="1"/>
        <end position="26"/>
    </location>
</feature>
<dbReference type="FunFam" id="3.30.70.330:FF:000406">
    <property type="entry name" value="Related to Nucleolar protein NOP4"/>
    <property type="match status" value="1"/>
</dbReference>
<name>A0A0C3CV88_9AGAM</name>
<accession>A0A0C3CV88</accession>
<dbReference type="PROSITE" id="PS50102">
    <property type="entry name" value="RRM"/>
    <property type="match status" value="3"/>
</dbReference>
<evidence type="ECO:0000313" key="9">
    <source>
        <dbReference type="Proteomes" id="UP000053989"/>
    </source>
</evidence>
<dbReference type="InterPro" id="IPR012677">
    <property type="entry name" value="Nucleotide-bd_a/b_plait_sf"/>
</dbReference>
<keyword evidence="9" id="KW-1185">Reference proteome</keyword>
<feature type="compositionally biased region" description="Polar residues" evidence="6">
    <location>
        <begin position="705"/>
        <end position="719"/>
    </location>
</feature>
<evidence type="ECO:0000256" key="3">
    <source>
        <dbReference type="ARBA" id="ARBA00022884"/>
    </source>
</evidence>
<reference evidence="8 9" key="1">
    <citation type="submission" date="2014-04" db="EMBL/GenBank/DDBJ databases">
        <authorList>
            <consortium name="DOE Joint Genome Institute"/>
            <person name="Kuo A."/>
            <person name="Kohler A."/>
            <person name="Nagy L.G."/>
            <person name="Floudas D."/>
            <person name="Copeland A."/>
            <person name="Barry K.W."/>
            <person name="Cichocki N."/>
            <person name="Veneault-Fourrey C."/>
            <person name="LaButti K."/>
            <person name="Lindquist E.A."/>
            <person name="Lipzen A."/>
            <person name="Lundell T."/>
            <person name="Morin E."/>
            <person name="Murat C."/>
            <person name="Sun H."/>
            <person name="Tunlid A."/>
            <person name="Henrissat B."/>
            <person name="Grigoriev I.V."/>
            <person name="Hibbett D.S."/>
            <person name="Martin F."/>
            <person name="Nordberg H.P."/>
            <person name="Cantor M.N."/>
            <person name="Hua S.X."/>
        </authorList>
    </citation>
    <scope>NUCLEOTIDE SEQUENCE [LARGE SCALE GENOMIC DNA]</scope>
    <source>
        <strain evidence="8 9">Foug A</strain>
    </source>
</reference>
<reference evidence="9" key="2">
    <citation type="submission" date="2015-01" db="EMBL/GenBank/DDBJ databases">
        <title>Evolutionary Origins and Diversification of the Mycorrhizal Mutualists.</title>
        <authorList>
            <consortium name="DOE Joint Genome Institute"/>
            <consortium name="Mycorrhizal Genomics Consortium"/>
            <person name="Kohler A."/>
            <person name="Kuo A."/>
            <person name="Nagy L.G."/>
            <person name="Floudas D."/>
            <person name="Copeland A."/>
            <person name="Barry K.W."/>
            <person name="Cichocki N."/>
            <person name="Veneault-Fourrey C."/>
            <person name="LaButti K."/>
            <person name="Lindquist E.A."/>
            <person name="Lipzen A."/>
            <person name="Lundell T."/>
            <person name="Morin E."/>
            <person name="Murat C."/>
            <person name="Riley R."/>
            <person name="Ohm R."/>
            <person name="Sun H."/>
            <person name="Tunlid A."/>
            <person name="Henrissat B."/>
            <person name="Grigoriev I.V."/>
            <person name="Hibbett D.S."/>
            <person name="Martin F."/>
        </authorList>
    </citation>
    <scope>NUCLEOTIDE SEQUENCE [LARGE SCALE GENOMIC DNA]</scope>
    <source>
        <strain evidence="9">Foug A</strain>
    </source>
</reference>
<dbReference type="GO" id="GO:0005730">
    <property type="term" value="C:nucleolus"/>
    <property type="evidence" value="ECO:0007669"/>
    <property type="project" value="TreeGrafter"/>
</dbReference>
<dbReference type="EMBL" id="KN822209">
    <property type="protein sequence ID" value="KIM52485.1"/>
    <property type="molecule type" value="Genomic_DNA"/>
</dbReference>
<evidence type="ECO:0000256" key="5">
    <source>
        <dbReference type="PROSITE-ProRule" id="PRU00176"/>
    </source>
</evidence>
<dbReference type="Proteomes" id="UP000053989">
    <property type="component" value="Unassembled WGS sequence"/>
</dbReference>
<dbReference type="PANTHER" id="PTHR48039">
    <property type="entry name" value="RNA-BINDING MOTIF PROTEIN 14B"/>
    <property type="match status" value="1"/>
</dbReference>
<feature type="compositionally biased region" description="Basic residues" evidence="6">
    <location>
        <begin position="723"/>
        <end position="732"/>
    </location>
</feature>
<evidence type="ECO:0000256" key="1">
    <source>
        <dbReference type="ARBA" id="ARBA00004123"/>
    </source>
</evidence>
<evidence type="ECO:0000256" key="4">
    <source>
        <dbReference type="ARBA" id="ARBA00023242"/>
    </source>
</evidence>
<feature type="compositionally biased region" description="Basic and acidic residues" evidence="6">
    <location>
        <begin position="105"/>
        <end position="128"/>
    </location>
</feature>
<organism evidence="8 9">
    <name type="scientific">Scleroderma citrinum Foug A</name>
    <dbReference type="NCBI Taxonomy" id="1036808"/>
    <lineage>
        <taxon>Eukaryota</taxon>
        <taxon>Fungi</taxon>
        <taxon>Dikarya</taxon>
        <taxon>Basidiomycota</taxon>
        <taxon>Agaricomycotina</taxon>
        <taxon>Agaricomycetes</taxon>
        <taxon>Agaricomycetidae</taxon>
        <taxon>Boletales</taxon>
        <taxon>Sclerodermatineae</taxon>
        <taxon>Sclerodermataceae</taxon>
        <taxon>Scleroderma</taxon>
    </lineage>
</organism>
<dbReference type="InterPro" id="IPR051945">
    <property type="entry name" value="RRM_MRD1_RNA_proc_ribogen"/>
</dbReference>
<feature type="domain" description="RRM" evidence="7">
    <location>
        <begin position="24"/>
        <end position="104"/>
    </location>
</feature>
<feature type="region of interest" description="Disordered" evidence="6">
    <location>
        <begin position="335"/>
        <end position="375"/>
    </location>
</feature>
<dbReference type="HOGENOM" id="CLU_011608_0_0_1"/>
<feature type="domain" description="RRM" evidence="7">
    <location>
        <begin position="245"/>
        <end position="333"/>
    </location>
</feature>
<feature type="region of interest" description="Disordered" evidence="6">
    <location>
        <begin position="393"/>
        <end position="470"/>
    </location>
</feature>
<dbReference type="OrthoDB" id="267048at2759"/>
<dbReference type="InterPro" id="IPR035979">
    <property type="entry name" value="RBD_domain_sf"/>
</dbReference>
<feature type="region of interest" description="Disordered" evidence="6">
    <location>
        <begin position="700"/>
        <end position="755"/>
    </location>
</feature>
<dbReference type="GO" id="GO:0003729">
    <property type="term" value="F:mRNA binding"/>
    <property type="evidence" value="ECO:0007669"/>
    <property type="project" value="TreeGrafter"/>
</dbReference>
<dbReference type="SMART" id="SM00360">
    <property type="entry name" value="RRM"/>
    <property type="match status" value="5"/>
</dbReference>
<feature type="compositionally biased region" description="Basic and acidic residues" evidence="6">
    <location>
        <begin position="878"/>
        <end position="895"/>
    </location>
</feature>
<dbReference type="Gene3D" id="3.30.70.330">
    <property type="match status" value="5"/>
</dbReference>
<feature type="domain" description="RRM" evidence="7">
    <location>
        <begin position="476"/>
        <end position="588"/>
    </location>
</feature>
<dbReference type="InterPro" id="IPR034808">
    <property type="entry name" value="Nop4p_RRM3"/>
</dbReference>
<dbReference type="SUPFAM" id="SSF54928">
    <property type="entry name" value="RNA-binding domain, RBD"/>
    <property type="match status" value="3"/>
</dbReference>
<gene>
    <name evidence="8" type="ORF">SCLCIDRAFT_1223680</name>
</gene>
<evidence type="ECO:0000256" key="2">
    <source>
        <dbReference type="ARBA" id="ARBA00022737"/>
    </source>
</evidence>
<feature type="region of interest" description="Disordered" evidence="6">
    <location>
        <begin position="101"/>
        <end position="141"/>
    </location>
</feature>
<feature type="compositionally biased region" description="Acidic residues" evidence="6">
    <location>
        <begin position="444"/>
        <end position="462"/>
    </location>
</feature>
<feature type="compositionally biased region" description="Basic and acidic residues" evidence="6">
    <location>
        <begin position="345"/>
        <end position="356"/>
    </location>
</feature>
<feature type="compositionally biased region" description="Basic residues" evidence="6">
    <location>
        <begin position="905"/>
        <end position="919"/>
    </location>
</feature>
<comment type="subcellular location">
    <subcellularLocation>
        <location evidence="1">Nucleus</location>
    </subcellularLocation>
</comment>
<dbReference type="InParanoid" id="A0A0C3CV88"/>
<protein>
    <recommendedName>
        <fullName evidence="7">RRM domain-containing protein</fullName>
    </recommendedName>
</protein>
<dbReference type="AlphaFoldDB" id="A0A0C3CV88"/>
<dbReference type="CDD" id="cd12676">
    <property type="entry name" value="RRM3_Nop4p"/>
    <property type="match status" value="1"/>
</dbReference>
<feature type="region of interest" description="Disordered" evidence="6">
    <location>
        <begin position="859"/>
        <end position="919"/>
    </location>
</feature>
<keyword evidence="4" id="KW-0539">Nucleus</keyword>
<evidence type="ECO:0000256" key="6">
    <source>
        <dbReference type="SAM" id="MobiDB-lite"/>
    </source>
</evidence>
<sequence length="919" mass="102223">MSTALGKRKSREDTSNAEGGNHGPTLFVSNLPYDATSTDLKTAFSDLAPVRSAFVVLEHGTGVSKGVGYVSFAIREDAQTAYDTIMADGMSLNGRKLRVEWAGPKPKERPPKDEAKPPKAKKEKEVTRPHRAPGTKAKDPLAIRTIHITGLPPSINLKVLWKKLRKSPGAENVEWPGKTSEGTEDSTAASVLFSTSKNAQDAVNKLHAHVFKGSLLSVTLKKRLESLVQGSAKKPAEDSQPSRGSRLIVRNLPFDFTEQDLRAIFLPHGPIYSINMPVANTAEAKSEDAEEANQPSTFRSKGFAFVWMLSKKDAEAALTQCNGMKVRAGMANAIVSDKQKRKKDRREEKKLTHSVEEDAEEGVPEQSGSTPRERMMVVDWALSKDRWEEAKAKFEEVGEGEGPEGDVDMKSSGSESEGSGDKSEDNSDDEDSEDEHLGMHEEGASDDDDDDDDDDETYDDTQEAVKPKLPETDVGTTLFIRNIPFTATEDEIRTLFRAWGPLRYARITIDPETERSRGTGFVCFWNKDDADKVIEQSEMLRTETMGDHPQPTKNPFSLPSILTPDPSSSIAKHLVLHGRTLDVVRAVTRDRAAKLKEDGEKAREKADKRNLYLLREGAILPNSPGAETLSPAELERRTNSFNSRRALLRSNPLLYVSRTRLSIRRIPLFVTERVLKRLAIHSIKAFDAEVKEQLREGLTADELSEPSSGSVLGSEQPQDGKSRSKKHSKKFGRPTAVKQAKIVRQQDRVDPVTGKGRSRGYGFVEMDTHADALRVLRWANNNPEVGTLFDKWWREELADLIKAEKSKETSEEARIKRMKDAIETPSKPPNGTLIIEFAIENIQVVQRRSTQQKEKVVKLPARKEHAETEAPPLKRRRISTDRAKRPEIKKEEPAKPGKLIGSVIGRKRKARKAGKKAAG</sequence>